<feature type="transmembrane region" description="Helical" evidence="7">
    <location>
        <begin position="170"/>
        <end position="192"/>
    </location>
</feature>
<dbReference type="InterPro" id="IPR049326">
    <property type="entry name" value="Rhodopsin_dom_fungi"/>
</dbReference>
<dbReference type="PANTHER" id="PTHR33048:SF47">
    <property type="entry name" value="INTEGRAL MEMBRANE PROTEIN-RELATED"/>
    <property type="match status" value="1"/>
</dbReference>
<evidence type="ECO:0000256" key="5">
    <source>
        <dbReference type="ARBA" id="ARBA00038359"/>
    </source>
</evidence>
<dbReference type="Pfam" id="PF20684">
    <property type="entry name" value="Fung_rhodopsin"/>
    <property type="match status" value="1"/>
</dbReference>
<feature type="transmembrane region" description="Helical" evidence="7">
    <location>
        <begin position="13"/>
        <end position="29"/>
    </location>
</feature>
<evidence type="ECO:0000256" key="4">
    <source>
        <dbReference type="ARBA" id="ARBA00023136"/>
    </source>
</evidence>
<comment type="similarity">
    <text evidence="5">Belongs to the SAT4 family.</text>
</comment>
<sequence length="384" mass="42731">MQSRQPDLLSAEFVTFPFATVFIILRVTSRRITRAGLWFDDYFAIVCYALSVAWAIVLPLWIEHGFGLHAADVEGMTLDEANGTSKKYLFFIEHIYAYTLFFAKISILSFYWRMFRVTNIKLAIQGLFVASVIWILCRTFLTIFHCFPVQAFWDFTIKDKVCPIKSSNFFFGTVLAHVIIDIAILALPIVQIQKLQLPKMQKMGIILMFMFGILVCVAGLVIVSVSYTFDNDSHDMPWTLSPIITWATVEVNLVTISTCLPTIRPACLYIFSCGNPASTIGSGSNSFGQNYGRSQTNKSIRLATLPKDESSSTHELAGREEGGSGSISSDFESHALDRYQGNTATATGPNRNSGKDGYHNNDFGAGIMVKNETVVRVSPAGKPR</sequence>
<keyword evidence="10" id="KW-1185">Reference proteome</keyword>
<feature type="compositionally biased region" description="Basic and acidic residues" evidence="6">
    <location>
        <begin position="306"/>
        <end position="322"/>
    </location>
</feature>
<gene>
    <name evidence="9" type="ORF">FZEAL_10681</name>
</gene>
<evidence type="ECO:0000256" key="1">
    <source>
        <dbReference type="ARBA" id="ARBA00004141"/>
    </source>
</evidence>
<feature type="region of interest" description="Disordered" evidence="6">
    <location>
        <begin position="303"/>
        <end position="330"/>
    </location>
</feature>
<keyword evidence="2 7" id="KW-0812">Transmembrane</keyword>
<feature type="transmembrane region" description="Helical" evidence="7">
    <location>
        <begin position="127"/>
        <end position="150"/>
    </location>
</feature>
<feature type="transmembrane region" description="Helical" evidence="7">
    <location>
        <begin position="41"/>
        <end position="62"/>
    </location>
</feature>
<name>A0A8H4TYB0_9HYPO</name>
<protein>
    <recommendedName>
        <fullName evidence="8">Rhodopsin domain-containing protein</fullName>
    </recommendedName>
</protein>
<comment type="caution">
    <text evidence="9">The sequence shown here is derived from an EMBL/GenBank/DDBJ whole genome shotgun (WGS) entry which is preliminary data.</text>
</comment>
<dbReference type="GO" id="GO:0016020">
    <property type="term" value="C:membrane"/>
    <property type="evidence" value="ECO:0007669"/>
    <property type="project" value="UniProtKB-SubCell"/>
</dbReference>
<evidence type="ECO:0000256" key="7">
    <source>
        <dbReference type="SAM" id="Phobius"/>
    </source>
</evidence>
<dbReference type="Proteomes" id="UP000635477">
    <property type="component" value="Unassembled WGS sequence"/>
</dbReference>
<evidence type="ECO:0000259" key="8">
    <source>
        <dbReference type="Pfam" id="PF20684"/>
    </source>
</evidence>
<feature type="transmembrane region" description="Helical" evidence="7">
    <location>
        <begin position="95"/>
        <end position="115"/>
    </location>
</feature>
<evidence type="ECO:0000256" key="2">
    <source>
        <dbReference type="ARBA" id="ARBA00022692"/>
    </source>
</evidence>
<evidence type="ECO:0000256" key="3">
    <source>
        <dbReference type="ARBA" id="ARBA00022989"/>
    </source>
</evidence>
<proteinExistence type="inferred from homology"/>
<dbReference type="AlphaFoldDB" id="A0A8H4TYB0"/>
<reference evidence="9" key="2">
    <citation type="submission" date="2020-05" db="EMBL/GenBank/DDBJ databases">
        <authorList>
            <person name="Kim H.-S."/>
            <person name="Proctor R.H."/>
            <person name="Brown D.W."/>
        </authorList>
    </citation>
    <scope>NUCLEOTIDE SEQUENCE</scope>
    <source>
        <strain evidence="9">NRRL 22465</strain>
    </source>
</reference>
<feature type="domain" description="Rhodopsin" evidence="8">
    <location>
        <begin position="25"/>
        <end position="266"/>
    </location>
</feature>
<evidence type="ECO:0000256" key="6">
    <source>
        <dbReference type="SAM" id="MobiDB-lite"/>
    </source>
</evidence>
<reference evidence="9" key="1">
    <citation type="journal article" date="2020" name="BMC Genomics">
        <title>Correction to: Identification and distribution of gene clusters required for synthesis of sphingolipid metabolism inhibitors in diverse species of the filamentous fungus Fusarium.</title>
        <authorList>
            <person name="Kim H.S."/>
            <person name="Lohmar J.M."/>
            <person name="Busman M."/>
            <person name="Brown D.W."/>
            <person name="Naumann T.A."/>
            <person name="Divon H.H."/>
            <person name="Lysoe E."/>
            <person name="Uhlig S."/>
            <person name="Proctor R.H."/>
        </authorList>
    </citation>
    <scope>NUCLEOTIDE SEQUENCE</scope>
    <source>
        <strain evidence="9">NRRL 22465</strain>
    </source>
</reference>
<feature type="transmembrane region" description="Helical" evidence="7">
    <location>
        <begin position="204"/>
        <end position="227"/>
    </location>
</feature>
<accession>A0A8H4TYB0</accession>
<evidence type="ECO:0000313" key="9">
    <source>
        <dbReference type="EMBL" id="KAF4966174.1"/>
    </source>
</evidence>
<evidence type="ECO:0000313" key="10">
    <source>
        <dbReference type="Proteomes" id="UP000635477"/>
    </source>
</evidence>
<dbReference type="InterPro" id="IPR052337">
    <property type="entry name" value="SAT4-like"/>
</dbReference>
<keyword evidence="4 7" id="KW-0472">Membrane</keyword>
<keyword evidence="3 7" id="KW-1133">Transmembrane helix</keyword>
<comment type="subcellular location">
    <subcellularLocation>
        <location evidence="1">Membrane</location>
        <topology evidence="1">Multi-pass membrane protein</topology>
    </subcellularLocation>
</comment>
<organism evidence="9 10">
    <name type="scientific">Fusarium zealandicum</name>
    <dbReference type="NCBI Taxonomy" id="1053134"/>
    <lineage>
        <taxon>Eukaryota</taxon>
        <taxon>Fungi</taxon>
        <taxon>Dikarya</taxon>
        <taxon>Ascomycota</taxon>
        <taxon>Pezizomycotina</taxon>
        <taxon>Sordariomycetes</taxon>
        <taxon>Hypocreomycetidae</taxon>
        <taxon>Hypocreales</taxon>
        <taxon>Nectriaceae</taxon>
        <taxon>Fusarium</taxon>
        <taxon>Fusarium staphyleae species complex</taxon>
    </lineage>
</organism>
<dbReference type="EMBL" id="JABEYC010001334">
    <property type="protein sequence ID" value="KAF4966174.1"/>
    <property type="molecule type" value="Genomic_DNA"/>
</dbReference>
<dbReference type="PANTHER" id="PTHR33048">
    <property type="entry name" value="PTH11-LIKE INTEGRAL MEMBRANE PROTEIN (AFU_ORTHOLOGUE AFUA_5G11245)"/>
    <property type="match status" value="1"/>
</dbReference>
<dbReference type="OrthoDB" id="5417844at2759"/>